<dbReference type="Pfam" id="PF00565">
    <property type="entry name" value="SNase"/>
    <property type="match status" value="1"/>
</dbReference>
<dbReference type="SMART" id="SM00318">
    <property type="entry name" value="SNc"/>
    <property type="match status" value="1"/>
</dbReference>
<gene>
    <name evidence="2" type="ORF">HYY20_06435</name>
</gene>
<dbReference type="PROSITE" id="PS50830">
    <property type="entry name" value="TNASE_3"/>
    <property type="match status" value="1"/>
</dbReference>
<protein>
    <submittedName>
        <fullName evidence="2">Thermonuclease family protein</fullName>
    </submittedName>
</protein>
<dbReference type="Gene3D" id="2.40.50.90">
    <property type="match status" value="1"/>
</dbReference>
<dbReference type="AlphaFoldDB" id="A0A932CP65"/>
<dbReference type="SUPFAM" id="SSF50199">
    <property type="entry name" value="Staphylococcal nuclease"/>
    <property type="match status" value="1"/>
</dbReference>
<dbReference type="InterPro" id="IPR035437">
    <property type="entry name" value="SNase_OB-fold_sf"/>
</dbReference>
<evidence type="ECO:0000313" key="3">
    <source>
        <dbReference type="Proteomes" id="UP000769766"/>
    </source>
</evidence>
<name>A0A932CP65_UNCTE</name>
<accession>A0A932CP65</accession>
<proteinExistence type="predicted"/>
<dbReference type="Proteomes" id="UP000769766">
    <property type="component" value="Unassembled WGS sequence"/>
</dbReference>
<comment type="caution">
    <text evidence="2">The sequence shown here is derived from an EMBL/GenBank/DDBJ whole genome shotgun (WGS) entry which is preliminary data.</text>
</comment>
<evidence type="ECO:0000313" key="2">
    <source>
        <dbReference type="EMBL" id="MBI2876501.1"/>
    </source>
</evidence>
<dbReference type="InterPro" id="IPR016071">
    <property type="entry name" value="Staphylococal_nuclease_OB-fold"/>
</dbReference>
<organism evidence="2 3">
    <name type="scientific">Tectimicrobiota bacterium</name>
    <dbReference type="NCBI Taxonomy" id="2528274"/>
    <lineage>
        <taxon>Bacteria</taxon>
        <taxon>Pseudomonadati</taxon>
        <taxon>Nitrospinota/Tectimicrobiota group</taxon>
        <taxon>Candidatus Tectimicrobiota</taxon>
    </lineage>
</organism>
<sequence>MNPRPAFLLTGLWMILFLGGLGLFSPTGLQAGGNEGAECFVVKVMKGDTLSVRFLNGQAATIRLVGVGLRRPAGTEAPPPLEKEALAFVTQQLSGQRVRVDLAAEKRDSFFYPFVYLFLPDGSLLNAELIKKGYAFASDEVPFAQWGEFQEYEREAKEAWRGMWRQKIPPKTDAQPHMDIFLDQD</sequence>
<reference evidence="2" key="1">
    <citation type="submission" date="2020-07" db="EMBL/GenBank/DDBJ databases">
        <title>Huge and variable diversity of episymbiotic CPR bacteria and DPANN archaea in groundwater ecosystems.</title>
        <authorList>
            <person name="He C.Y."/>
            <person name="Keren R."/>
            <person name="Whittaker M."/>
            <person name="Farag I.F."/>
            <person name="Doudna J."/>
            <person name="Cate J.H.D."/>
            <person name="Banfield J.F."/>
        </authorList>
    </citation>
    <scope>NUCLEOTIDE SEQUENCE</scope>
    <source>
        <strain evidence="2">NC_groundwater_672_Ag_B-0.1um_62_36</strain>
    </source>
</reference>
<feature type="domain" description="TNase-like" evidence="1">
    <location>
        <begin position="35"/>
        <end position="166"/>
    </location>
</feature>
<dbReference type="EMBL" id="JACPRF010000196">
    <property type="protein sequence ID" value="MBI2876501.1"/>
    <property type="molecule type" value="Genomic_DNA"/>
</dbReference>
<evidence type="ECO:0000259" key="1">
    <source>
        <dbReference type="PROSITE" id="PS50830"/>
    </source>
</evidence>